<reference evidence="1 2" key="1">
    <citation type="submission" date="2013-08" db="EMBL/GenBank/DDBJ databases">
        <authorList>
            <person name="Weinstock G."/>
            <person name="Sodergren E."/>
            <person name="Wylie T."/>
            <person name="Fulton L."/>
            <person name="Fulton R."/>
            <person name="Fronick C."/>
            <person name="O'Laughlin M."/>
            <person name="Godfrey J."/>
            <person name="Miner T."/>
            <person name="Herter B."/>
            <person name="Appelbaum E."/>
            <person name="Cordes M."/>
            <person name="Lek S."/>
            <person name="Wollam A."/>
            <person name="Pepin K.H."/>
            <person name="Palsikar V.B."/>
            <person name="Mitreva M."/>
            <person name="Wilson R.K."/>
        </authorList>
    </citation>
    <scope>NUCLEOTIDE SEQUENCE [LARGE SCALE GENOMIC DNA]</scope>
    <source>
        <strain evidence="1 2">ATCC BAA-474</strain>
    </source>
</reference>
<evidence type="ECO:0000313" key="1">
    <source>
        <dbReference type="EMBL" id="ERT68719.1"/>
    </source>
</evidence>
<accession>U7VC71</accession>
<gene>
    <name evidence="1" type="ORF">HMPREF0202_01369</name>
</gene>
<sequence>MDKKELIKKLNILSKFNLEKSLLENTATGVTIPKIRLSFVTGGGIITGDIMTLEELKEEFLAFGSNKKDHESLSEVNPLSLVLHDNDLQNSIYDSFLPLRDVSIANSEHITKLNFLALFYDEVIGVTVGK</sequence>
<comment type="caution">
    <text evidence="1">The sequence shown here is derived from an EMBL/GenBank/DDBJ whole genome shotgun (WGS) entry which is preliminary data.</text>
</comment>
<dbReference type="STRING" id="1319815.HMPREF0202_01369"/>
<dbReference type="AlphaFoldDB" id="U7VC71"/>
<dbReference type="RefSeq" id="WP_023050907.1">
    <property type="nucleotide sequence ID" value="NZ_CP173065.2"/>
</dbReference>
<evidence type="ECO:0000313" key="2">
    <source>
        <dbReference type="Proteomes" id="UP000017081"/>
    </source>
</evidence>
<dbReference type="HOGENOM" id="CLU_1934285_0_0_0"/>
<organism evidence="1 2">
    <name type="scientific">Cetobacterium somerae ATCC BAA-474</name>
    <dbReference type="NCBI Taxonomy" id="1319815"/>
    <lineage>
        <taxon>Bacteria</taxon>
        <taxon>Fusobacteriati</taxon>
        <taxon>Fusobacteriota</taxon>
        <taxon>Fusobacteriia</taxon>
        <taxon>Fusobacteriales</taxon>
        <taxon>Fusobacteriaceae</taxon>
        <taxon>Cetobacterium</taxon>
    </lineage>
</organism>
<dbReference type="Proteomes" id="UP000017081">
    <property type="component" value="Unassembled WGS sequence"/>
</dbReference>
<name>U7VC71_9FUSO</name>
<dbReference type="EMBL" id="AXZF01000053">
    <property type="protein sequence ID" value="ERT68719.1"/>
    <property type="molecule type" value="Genomic_DNA"/>
</dbReference>
<keyword evidence="2" id="KW-1185">Reference proteome</keyword>
<protein>
    <submittedName>
        <fullName evidence="1">Uncharacterized protein</fullName>
    </submittedName>
</protein>
<proteinExistence type="predicted"/>